<dbReference type="InterPro" id="IPR039133">
    <property type="entry name" value="RNF25"/>
</dbReference>
<dbReference type="SUPFAM" id="SSF57850">
    <property type="entry name" value="RING/U-box"/>
    <property type="match status" value="1"/>
</dbReference>
<reference evidence="9" key="1">
    <citation type="submission" date="2016-06" db="UniProtKB">
        <authorList>
            <consortium name="WormBaseParasite"/>
        </authorList>
    </citation>
    <scope>IDENTIFICATION</scope>
</reference>
<organism evidence="8 9">
    <name type="scientific">Toxocara canis</name>
    <name type="common">Canine roundworm</name>
    <dbReference type="NCBI Taxonomy" id="6265"/>
    <lineage>
        <taxon>Eukaryota</taxon>
        <taxon>Metazoa</taxon>
        <taxon>Ecdysozoa</taxon>
        <taxon>Nematoda</taxon>
        <taxon>Chromadorea</taxon>
        <taxon>Rhabditida</taxon>
        <taxon>Spirurina</taxon>
        <taxon>Ascaridomorpha</taxon>
        <taxon>Ascaridoidea</taxon>
        <taxon>Toxocaridae</taxon>
        <taxon>Toxocara</taxon>
    </lineage>
</organism>
<dbReference type="Proteomes" id="UP000050794">
    <property type="component" value="Unassembled WGS sequence"/>
</dbReference>
<dbReference type="GO" id="GO:0008270">
    <property type="term" value="F:zinc ion binding"/>
    <property type="evidence" value="ECO:0007669"/>
    <property type="project" value="UniProtKB-KW"/>
</dbReference>
<keyword evidence="1 3" id="KW-0863">Zinc-finger</keyword>
<dbReference type="PROSITE" id="PS50089">
    <property type="entry name" value="ZF_RING_2"/>
    <property type="match status" value="1"/>
</dbReference>
<dbReference type="PROSITE" id="PS50908">
    <property type="entry name" value="RWD"/>
    <property type="match status" value="1"/>
</dbReference>
<keyword evidence="8" id="KW-1185">Reference proteome</keyword>
<keyword evidence="2" id="KW-0862">Zinc</keyword>
<dbReference type="SMART" id="SM00591">
    <property type="entry name" value="RWD"/>
    <property type="match status" value="1"/>
</dbReference>
<proteinExistence type="predicted"/>
<dbReference type="SMART" id="SM00184">
    <property type="entry name" value="RING"/>
    <property type="match status" value="1"/>
</dbReference>
<evidence type="ECO:0000313" key="7">
    <source>
        <dbReference type="EMBL" id="VDM40510.1"/>
    </source>
</evidence>
<evidence type="ECO:0000256" key="2">
    <source>
        <dbReference type="ARBA" id="ARBA00022833"/>
    </source>
</evidence>
<dbReference type="Pfam" id="PF05773">
    <property type="entry name" value="RWD"/>
    <property type="match status" value="1"/>
</dbReference>
<dbReference type="SUPFAM" id="SSF54495">
    <property type="entry name" value="UBC-like"/>
    <property type="match status" value="1"/>
</dbReference>
<keyword evidence="1 3" id="KW-0479">Metal-binding</keyword>
<dbReference type="PANTHER" id="PTHR13198">
    <property type="entry name" value="RING FINGER PROTEIN 25"/>
    <property type="match status" value="1"/>
</dbReference>
<gene>
    <name evidence="7" type="ORF">TCNE_LOCUS9189</name>
</gene>
<reference evidence="7 8" key="2">
    <citation type="submission" date="2018-11" db="EMBL/GenBank/DDBJ databases">
        <authorList>
            <consortium name="Pathogen Informatics"/>
        </authorList>
    </citation>
    <scope>NUCLEOTIDE SEQUENCE [LARGE SCALE GENOMIC DNA]</scope>
</reference>
<evidence type="ECO:0000313" key="8">
    <source>
        <dbReference type="Proteomes" id="UP000050794"/>
    </source>
</evidence>
<feature type="domain" description="RWD" evidence="6">
    <location>
        <begin position="6"/>
        <end position="112"/>
    </location>
</feature>
<dbReference type="InterPro" id="IPR001841">
    <property type="entry name" value="Znf_RING"/>
</dbReference>
<dbReference type="Gene3D" id="3.10.110.10">
    <property type="entry name" value="Ubiquitin Conjugating Enzyme"/>
    <property type="match status" value="1"/>
</dbReference>
<dbReference type="AlphaFoldDB" id="A0A183UL19"/>
<dbReference type="InterPro" id="IPR016135">
    <property type="entry name" value="UBQ-conjugating_enzyme/RWD"/>
</dbReference>
<dbReference type="EMBL" id="UYWY01020102">
    <property type="protein sequence ID" value="VDM40510.1"/>
    <property type="molecule type" value="Genomic_DNA"/>
</dbReference>
<evidence type="ECO:0000256" key="1">
    <source>
        <dbReference type="ARBA" id="ARBA00022771"/>
    </source>
</evidence>
<sequence>MLGGDSEVDALESIFGDDLTINRRDDASIVLEMNVQPLESELHSPPTIRVTIEIGAQYPSVSPKVRLWQPRGVDEKNVNELNRQIELFVGENLDVPILYDIFRRVQEYLEEIKHCPSGVCPICLNDFTSHQPSVRTHCDHYIHQPCFATYIDYSRSEIQRELSEWPDDMKDKVDQALRCPMCREALDEEECSKADGCERLRDCQDASTCEFDWDSWKETLRKWDVIMNNQRSKGGLIDLDEERHRFLVTDQTVRSVFLLCRFDASSVVEIPGSSARNAVENAEQSNEESKVISNDSRSNSQHRRKNRRIPKRDGEREKVTIRECIVGEPSGISEAYREEIRSDHISEMTRARGGPTRQKQNRSFHRQVIGDKRNGVEISPVTFSSHPRRSFGPPPGFENI</sequence>
<dbReference type="GO" id="GO:0005634">
    <property type="term" value="C:nucleus"/>
    <property type="evidence" value="ECO:0007669"/>
    <property type="project" value="TreeGrafter"/>
</dbReference>
<evidence type="ECO:0000259" key="5">
    <source>
        <dbReference type="PROSITE" id="PS50089"/>
    </source>
</evidence>
<dbReference type="InterPro" id="IPR013083">
    <property type="entry name" value="Znf_RING/FYVE/PHD"/>
</dbReference>
<dbReference type="GO" id="GO:0016567">
    <property type="term" value="P:protein ubiquitination"/>
    <property type="evidence" value="ECO:0007669"/>
    <property type="project" value="TreeGrafter"/>
</dbReference>
<name>A0A183UL19_TOXCA</name>
<evidence type="ECO:0000259" key="6">
    <source>
        <dbReference type="PROSITE" id="PS50908"/>
    </source>
</evidence>
<dbReference type="PANTHER" id="PTHR13198:SF4">
    <property type="entry name" value="E3 UBIQUITIN-PROTEIN LIGASE RNF25"/>
    <property type="match status" value="1"/>
</dbReference>
<dbReference type="WBParaSite" id="TCNE_0000918901-mRNA-1">
    <property type="protein sequence ID" value="TCNE_0000918901-mRNA-1"/>
    <property type="gene ID" value="TCNE_0000918901"/>
</dbReference>
<dbReference type="InterPro" id="IPR006575">
    <property type="entry name" value="RWD_dom"/>
</dbReference>
<feature type="region of interest" description="Disordered" evidence="4">
    <location>
        <begin position="275"/>
        <end position="316"/>
    </location>
</feature>
<evidence type="ECO:0000256" key="3">
    <source>
        <dbReference type="PROSITE-ProRule" id="PRU00175"/>
    </source>
</evidence>
<protein>
    <submittedName>
        <fullName evidence="9">E3 ubiquitin-protein ligase RNF25</fullName>
    </submittedName>
</protein>
<dbReference type="GO" id="GO:0061630">
    <property type="term" value="F:ubiquitin protein ligase activity"/>
    <property type="evidence" value="ECO:0007669"/>
    <property type="project" value="InterPro"/>
</dbReference>
<feature type="compositionally biased region" description="Basic residues" evidence="4">
    <location>
        <begin position="300"/>
        <end position="310"/>
    </location>
</feature>
<accession>A0A183UL19</accession>
<evidence type="ECO:0000256" key="4">
    <source>
        <dbReference type="SAM" id="MobiDB-lite"/>
    </source>
</evidence>
<feature type="region of interest" description="Disordered" evidence="4">
    <location>
        <begin position="344"/>
        <end position="400"/>
    </location>
</feature>
<feature type="domain" description="RING-type" evidence="5">
    <location>
        <begin position="120"/>
        <end position="183"/>
    </location>
</feature>
<evidence type="ECO:0000313" key="9">
    <source>
        <dbReference type="WBParaSite" id="TCNE_0000918901-mRNA-1"/>
    </source>
</evidence>
<dbReference type="Gene3D" id="3.30.40.10">
    <property type="entry name" value="Zinc/RING finger domain, C3HC4 (zinc finger)"/>
    <property type="match status" value="1"/>
</dbReference>